<name>A0A803XUH6_MELGA</name>
<dbReference type="Pfam" id="PF25468">
    <property type="entry name" value="HEAT_HEATR5A"/>
    <property type="match status" value="1"/>
</dbReference>
<dbReference type="FunFam" id="1.25.10.10:FF:000098">
    <property type="entry name" value="HEAT repeat-containing protein 5A isoform X2"/>
    <property type="match status" value="1"/>
</dbReference>
<dbReference type="InterPro" id="IPR011989">
    <property type="entry name" value="ARM-like"/>
</dbReference>
<evidence type="ECO:0000313" key="6">
    <source>
        <dbReference type="Proteomes" id="UP000001645"/>
    </source>
</evidence>
<proteinExistence type="inferred from homology"/>
<dbReference type="Pfam" id="PF20210">
    <property type="entry name" value="Laa1_Sip1_HTR5"/>
    <property type="match status" value="1"/>
</dbReference>
<protein>
    <recommendedName>
        <fullName evidence="3">HEAT repeat-containing protein 5A</fullName>
    </recommendedName>
</protein>
<reference evidence="5" key="2">
    <citation type="submission" date="2025-08" db="UniProtKB">
        <authorList>
            <consortium name="Ensembl"/>
        </authorList>
    </citation>
    <scope>IDENTIFICATION</scope>
</reference>
<comment type="similarity">
    <text evidence="1">Belongs to the HEATR5 family.</text>
</comment>
<dbReference type="SUPFAM" id="SSF48371">
    <property type="entry name" value="ARM repeat"/>
    <property type="match status" value="2"/>
</dbReference>
<dbReference type="PANTHER" id="PTHR21663">
    <property type="entry name" value="HYPOTHETICAL HEAT DOMAIN-CONTAINING"/>
    <property type="match status" value="1"/>
</dbReference>
<evidence type="ECO:0000256" key="4">
    <source>
        <dbReference type="SAM" id="MobiDB-lite"/>
    </source>
</evidence>
<dbReference type="CTD" id="25938"/>
<dbReference type="Bgee" id="ENSMGAG00000012421">
    <property type="expression patterns" value="Expressed in jejunum and 17 other cell types or tissues"/>
</dbReference>
<accession>A0A803XUH6</accession>
<dbReference type="Gene3D" id="1.25.10.10">
    <property type="entry name" value="Leucine-rich Repeat Variant"/>
    <property type="match status" value="3"/>
</dbReference>
<dbReference type="RefSeq" id="XP_010709959.1">
    <property type="nucleotide sequence ID" value="XM_010711657.3"/>
</dbReference>
<dbReference type="GO" id="GO:0042147">
    <property type="term" value="P:retrograde transport, endosome to Golgi"/>
    <property type="evidence" value="ECO:0007669"/>
    <property type="project" value="TreeGrafter"/>
</dbReference>
<dbReference type="GO" id="GO:0006897">
    <property type="term" value="P:endocytosis"/>
    <property type="evidence" value="ECO:0007669"/>
    <property type="project" value="TreeGrafter"/>
</dbReference>
<feature type="region of interest" description="Disordered" evidence="4">
    <location>
        <begin position="1664"/>
        <end position="1686"/>
    </location>
</feature>
<dbReference type="GeneID" id="100547727"/>
<dbReference type="InterPro" id="IPR046837">
    <property type="entry name" value="Laa1/Sip1/HEATR5-like_HEAT"/>
</dbReference>
<dbReference type="Ensembl" id="ENSMGAT00000028596.1">
    <property type="protein sequence ID" value="ENSMGAP00000023172.1"/>
    <property type="gene ID" value="ENSMGAG00000012421.3"/>
</dbReference>
<dbReference type="Proteomes" id="UP000001645">
    <property type="component" value="Chromosome 5"/>
</dbReference>
<organism evidence="5 6">
    <name type="scientific">Meleagris gallopavo</name>
    <name type="common">Wild turkey</name>
    <dbReference type="NCBI Taxonomy" id="9103"/>
    <lineage>
        <taxon>Eukaryota</taxon>
        <taxon>Metazoa</taxon>
        <taxon>Chordata</taxon>
        <taxon>Craniata</taxon>
        <taxon>Vertebrata</taxon>
        <taxon>Euteleostomi</taxon>
        <taxon>Archelosauria</taxon>
        <taxon>Archosauria</taxon>
        <taxon>Dinosauria</taxon>
        <taxon>Saurischia</taxon>
        <taxon>Theropoda</taxon>
        <taxon>Coelurosauria</taxon>
        <taxon>Aves</taxon>
        <taxon>Neognathae</taxon>
        <taxon>Galloanserae</taxon>
        <taxon>Galliformes</taxon>
        <taxon>Phasianidae</taxon>
        <taxon>Meleagridinae</taxon>
        <taxon>Meleagris</taxon>
    </lineage>
</organism>
<evidence type="ECO:0000256" key="2">
    <source>
        <dbReference type="ARBA" id="ARBA00022737"/>
    </source>
</evidence>
<dbReference type="RefSeq" id="XP_010709958.1">
    <property type="nucleotide sequence ID" value="XM_010711656.3"/>
</dbReference>
<dbReference type="PANTHER" id="PTHR21663:SF1">
    <property type="entry name" value="HEAT REPEAT-CONTAINING PROTEIN 5A"/>
    <property type="match status" value="1"/>
</dbReference>
<reference evidence="5 6" key="1">
    <citation type="journal article" date="2010" name="PLoS Biol.">
        <title>Multi-platform next-generation sequencing of the domestic turkey (Meleagris gallopavo): genome assembly and analysis.</title>
        <authorList>
            <person name="Dalloul R.A."/>
            <person name="Long J.A."/>
            <person name="Zimin A.V."/>
            <person name="Aslam L."/>
            <person name="Beal K."/>
            <person name="Blomberg L.A."/>
            <person name="Bouffard P."/>
            <person name="Burt D.W."/>
            <person name="Crasta O."/>
            <person name="Crooijmans R.P."/>
            <person name="Cooper K."/>
            <person name="Coulombe R.A."/>
            <person name="De S."/>
            <person name="Delany M.E."/>
            <person name="Dodgson J.B."/>
            <person name="Dong J.J."/>
            <person name="Evans C."/>
            <person name="Frederickson K.M."/>
            <person name="Flicek P."/>
            <person name="Florea L."/>
            <person name="Folkerts O."/>
            <person name="Groenen M.A."/>
            <person name="Harkins T.T."/>
            <person name="Herrero J."/>
            <person name="Hoffmann S."/>
            <person name="Megens H.J."/>
            <person name="Jiang A."/>
            <person name="de Jong P."/>
            <person name="Kaiser P."/>
            <person name="Kim H."/>
            <person name="Kim K.W."/>
            <person name="Kim S."/>
            <person name="Langenberger D."/>
            <person name="Lee M.K."/>
            <person name="Lee T."/>
            <person name="Mane S."/>
            <person name="Marcais G."/>
            <person name="Marz M."/>
            <person name="McElroy A.P."/>
            <person name="Modise T."/>
            <person name="Nefedov M."/>
            <person name="Notredame C."/>
            <person name="Paton I.R."/>
            <person name="Payne W.S."/>
            <person name="Pertea G."/>
            <person name="Prickett D."/>
            <person name="Puiu D."/>
            <person name="Qioa D."/>
            <person name="Raineri E."/>
            <person name="Ruffier M."/>
            <person name="Salzberg S.L."/>
            <person name="Schatz M.C."/>
            <person name="Scheuring C."/>
            <person name="Schmidt C.J."/>
            <person name="Schroeder S."/>
            <person name="Searle S.M."/>
            <person name="Smith E.J."/>
            <person name="Smith J."/>
            <person name="Sonstegard T.S."/>
            <person name="Stadler P.F."/>
            <person name="Tafer H."/>
            <person name="Tu Z.J."/>
            <person name="Van Tassell C.P."/>
            <person name="Vilella A.J."/>
            <person name="Williams K.P."/>
            <person name="Yorke J.A."/>
            <person name="Zhang L."/>
            <person name="Zhang H.B."/>
            <person name="Zhang X."/>
            <person name="Zhang Y."/>
            <person name="Reed K.M."/>
        </authorList>
    </citation>
    <scope>NUCLEOTIDE SEQUENCE [LARGE SCALE GENOMIC DNA]</scope>
</reference>
<dbReference type="KEGG" id="mgp:100547727"/>
<evidence type="ECO:0000256" key="1">
    <source>
        <dbReference type="ARBA" id="ARBA00008304"/>
    </source>
</evidence>
<evidence type="ECO:0000256" key="3">
    <source>
        <dbReference type="ARBA" id="ARBA00070811"/>
    </source>
</evidence>
<dbReference type="OrthoDB" id="192608at2759"/>
<dbReference type="GO" id="GO:0016020">
    <property type="term" value="C:membrane"/>
    <property type="evidence" value="ECO:0007669"/>
    <property type="project" value="TreeGrafter"/>
</dbReference>
<dbReference type="InterPro" id="IPR040108">
    <property type="entry name" value="Laa1/Sip1/HEATR5"/>
</dbReference>
<dbReference type="GO" id="GO:0030139">
    <property type="term" value="C:endocytic vesicle"/>
    <property type="evidence" value="ECO:0007669"/>
    <property type="project" value="TreeGrafter"/>
</dbReference>
<dbReference type="InterPro" id="IPR016024">
    <property type="entry name" value="ARM-type_fold"/>
</dbReference>
<keyword evidence="2" id="KW-0677">Repeat</keyword>
<gene>
    <name evidence="5" type="primary">HEATR5A</name>
</gene>
<dbReference type="InParanoid" id="A0A803XUH6"/>
<dbReference type="FunFam" id="1.25.10.10:FF:000262">
    <property type="entry name" value="HEAT repeat-containing protein 5B"/>
    <property type="match status" value="1"/>
</dbReference>
<dbReference type="GO" id="GO:0008104">
    <property type="term" value="P:intracellular protein localization"/>
    <property type="evidence" value="ECO:0007669"/>
    <property type="project" value="TreeGrafter"/>
</dbReference>
<dbReference type="GO" id="GO:0005794">
    <property type="term" value="C:Golgi apparatus"/>
    <property type="evidence" value="ECO:0007669"/>
    <property type="project" value="TreeGrafter"/>
</dbReference>
<sequence>MELAHSLLLNEEEYNQLDEHQKAEFIFEWLQFLEKLLPVTSRIDIKENQKKLVEQLTSLLNNSPGPPTRRLVAKNLAVLYSTGDTFSVYQTIEKCNELIRSKDDSPSYLPTKLAAVVCLGYLYKKLGRILGNSFTDTVGNVLKAMKNAESQGRYEIMLSLQNMLKGLGAAAIPCHRDIYKAARSCLTDRSMAVRCAAAKCLLELQNEAVFMWSTDLDSVVTLCFKSFEGSNYDVHLAVSKLLGTVLARALTSKQATVSTKHNSRRISLEEVMELLGTGFLRGSYGFLRASGDMLKGTSSVSRDVRAGVTQAYVVFVSTLGGQWLERNFSAFLSHILDLVSQSHPKAIQNQMDAIGCRCCVSFILRATVGGLLGEKAQIAAAKEICQAIWKLKKVVDATVSDSNLETRISTTDVTASQHVLVCALQELGSLIHGLGTTAAPLLQDSSTGVLDAVISVILHPSIPVRLTAAWCLRCIAIALPSYVSLLLNRCIERLNALKSSPEAVTGFSFAIAALLGAVKHCPLGIPHGKGKVIMTVAEDLLCSASQNSHLSMQRTQAGWLLIAALMTLGPAVVQYHLPRILLLWKCVFPSSPKDLETEKTRGDSFTWQVTLEGRAGALCAIKSFVSHCAGLLTDEVLQRLLPPLPGAVDLLTQLSSISKSYGNSLKTSSTVYRHKLYELLAVLPPKMYEGSFHAVLKELVVDLTIPDSQIDASTFLLPPLCHEDDLLLLGPLLQETDHQFIEEQLLLGNSVAGGSLEFDPYSIYEKLAKRDSVPKPLPPTLSVIGAAAGLFGVIFCHIAETHRLQVLEQLLNSIKQTKGSRQQIVQLNVVSAFSTSLKHLANCKGSLGPEEVRRSALTLVLSALESNNPLLRCAAAESWARLAQVVSDSAFTGGLAQVSFDKLKSARDVVSRTGHALALGCLYRYLGGIGSTQHLNACVGILYTLSQDSTSPDVQAWALHSLSLIVDLAGPLYYVHVEPTLSLVLMLLLTVPPTYTEVHQSLGRCLNALITTLGPELQGSSATFSALRTSCLLGCAVMQDNPDCLVQAQAISCLQQLHMFAPRHVNLSSLVSCLCEILLDNSVLVNLSSSYLLLRRAAVACLRQLVQREAAEVSEYAVALVKESREDFTPDINIREIGLEGALLGLLDKELDQRLCRDIKETLSHMLTSMAVEKLSFWLKLCKDVLAASADFNTVASIDTTQEEETAKVDDASILTSESDERFHPFSNPRWSTRVFAAECVCKIINQCENAGSAHFDITLAQERKQRDSRDDFLVLHLADLIRMAFMAATDHSDQLRLSGLQTLQIVVRKFATVPEPEFPGHLILEQYQANVGAALRPAFAPETPPDVTAKACQVCSAWIASGVVSDLNDLRRVHQLLVSSLVKVQAGKEIQSQQYNESTSTMEILAVLKAWAEVYIVAIEKQKNQSDLHNHSLKTMNSAEESYRDVTSSASGLVDLVQADLGTLSKLWLAALQDFALLNLPSEYASQLPAEGGAFYTAETIENARPHYYNSWALILYATALWLTSTGFIVADPDEGVANLSRPVTPTTMCQDSSTKPSVKSPEDVNTDRFHLILGISVEFLCSPRSDAAMENIIACLHALQALFDVPWPRSKIGGDQELAVELLNVLHRLILTRESPDIQLAALEVVRLVLFAAQEHVKEKRRSAEVDDGAAEKETLPEFGEGKDTGGLVPGKSLVFATLELCVCILVRQLPQLNPKLTCSPAVQSGKHLLLSEDGSRLVSAALLILSDVPAICSPEGSVSVLPTILYLIIGVLKETAVKEQDGQLPLPVAASLQALKGLLSSPMARAEKSRTAWTDFLRSALVTVLDCWDQADGLLRELDEVSLLTAITVFIMSTNPEVTTIECLQKRCIDKFKVTLESKDPAVQYKCYQLLHSIFQHPNKTVSYPYIHSLASSIVGKLQETEKSKPENAAELQVVQEGIKVVTALTAAAEEEHRAHLVTCLLPILISFLLDENALGSATNTAKNLHEFALQNLMQIGPQYSSVFKKLMASSPTMKARLESAVKGNQESIKVKTAKFAKNPGKSSSIQLKTNFL</sequence>
<evidence type="ECO:0000313" key="5">
    <source>
        <dbReference type="Ensembl" id="ENSMGAP00000023172.1"/>
    </source>
</evidence>
<keyword evidence="6" id="KW-1185">Reference proteome</keyword>
<reference evidence="5" key="3">
    <citation type="submission" date="2025-09" db="UniProtKB">
        <authorList>
            <consortium name="Ensembl"/>
        </authorList>
    </citation>
    <scope>IDENTIFICATION</scope>
</reference>
<dbReference type="GeneTree" id="ENSGT00390000006205"/>
<dbReference type="GO" id="GO:0005829">
    <property type="term" value="C:cytosol"/>
    <property type="evidence" value="ECO:0007669"/>
    <property type="project" value="GOC"/>
</dbReference>